<protein>
    <recommendedName>
        <fullName evidence="1">Nucleotide-diphospho-sugar transferase domain-containing protein</fullName>
    </recommendedName>
</protein>
<evidence type="ECO:0000313" key="2">
    <source>
        <dbReference type="EMBL" id="KAL1526292.1"/>
    </source>
</evidence>
<evidence type="ECO:0000259" key="1">
    <source>
        <dbReference type="Pfam" id="PF03407"/>
    </source>
</evidence>
<reference evidence="2 3" key="1">
    <citation type="journal article" date="2024" name="Science">
        <title>Giant polyketide synthase enzymes in the biosynthesis of giant marine polyether toxins.</title>
        <authorList>
            <person name="Fallon T.R."/>
            <person name="Shende V.V."/>
            <person name="Wierzbicki I.H."/>
            <person name="Pendleton A.L."/>
            <person name="Watervoot N.F."/>
            <person name="Auber R.P."/>
            <person name="Gonzalez D.J."/>
            <person name="Wisecaver J.H."/>
            <person name="Moore B.S."/>
        </authorList>
    </citation>
    <scope>NUCLEOTIDE SEQUENCE [LARGE SCALE GENOMIC DNA]</scope>
    <source>
        <strain evidence="2 3">12B1</strain>
    </source>
</reference>
<feature type="domain" description="Nucleotide-diphospho-sugar transferase" evidence="1">
    <location>
        <begin position="43"/>
        <end position="270"/>
    </location>
</feature>
<dbReference type="GO" id="GO:0005794">
    <property type="term" value="C:Golgi apparatus"/>
    <property type="evidence" value="ECO:0007669"/>
    <property type="project" value="TreeGrafter"/>
</dbReference>
<gene>
    <name evidence="2" type="ORF">AB1Y20_015010</name>
</gene>
<dbReference type="PANTHER" id="PTHR46936:SF1">
    <property type="entry name" value="ARABINOSYLTRANSFERASE XEG113"/>
    <property type="match status" value="1"/>
</dbReference>
<organism evidence="2 3">
    <name type="scientific">Prymnesium parvum</name>
    <name type="common">Toxic golden alga</name>
    <dbReference type="NCBI Taxonomy" id="97485"/>
    <lineage>
        <taxon>Eukaryota</taxon>
        <taxon>Haptista</taxon>
        <taxon>Haptophyta</taxon>
        <taxon>Prymnesiophyceae</taxon>
        <taxon>Prymnesiales</taxon>
        <taxon>Prymnesiaceae</taxon>
        <taxon>Prymnesium</taxon>
    </lineage>
</organism>
<dbReference type="PANTHER" id="PTHR46936">
    <property type="entry name" value="ARABINOSYLTRANSFERASE XEG113"/>
    <property type="match status" value="1"/>
</dbReference>
<dbReference type="InterPro" id="IPR005069">
    <property type="entry name" value="Nucl-diP-sugar_transferase"/>
</dbReference>
<sequence length="494" mass="55678">MEYTRERALAVAGAGGKLILTFTNNVRYDFALTWVAHVRRLQLTNWLVGATDKRALDRFTADGIPTFSMRTNLPETEWDWGSPSFRALGQHKIELIYKTISWNLELVITDVDALVLREPFEFMDRYPSASFLTTSDHLANTTGSNQGGLEDASASSSSFNIGYMFFRKAALPLVRAWRDSMRADPRRRWDQGEFNALARATFPYDSHALTDRGLFWSHNKRVVGGVLPLALFCGGHNYYVSRLPQRLGEQPYSIHTTFQYGGAPGKRHRLREAGVWLDPPEYYNVSLLTFTPAVPDELLHPAGGMRARGHIELMRFQLRAIRTALALAFSLGRMLVLPPIWCGLDKYWAALSEKGVIPGAHAWVLPIRYCPLDHLVNPAEFKPSSAAYVREYSFLENPRVPHELRASVVHTAVQIHGGNAEWLRLKSLSKARVLDVSNLQAVASDMWERRAVLPLDKWKAFRHKFARVQGGWCCASRGQVAAGEPRSAGFRLLG</sequence>
<dbReference type="GO" id="GO:0052636">
    <property type="term" value="F:arabinosyltransferase activity"/>
    <property type="evidence" value="ECO:0007669"/>
    <property type="project" value="TreeGrafter"/>
</dbReference>
<proteinExistence type="predicted"/>
<dbReference type="AlphaFoldDB" id="A0AB34JZH9"/>
<dbReference type="EMBL" id="JBGBPQ010000003">
    <property type="protein sequence ID" value="KAL1526292.1"/>
    <property type="molecule type" value="Genomic_DNA"/>
</dbReference>
<dbReference type="InterPro" id="IPR053250">
    <property type="entry name" value="Glycosyltransferase_77"/>
</dbReference>
<dbReference type="Pfam" id="PF03407">
    <property type="entry name" value="Nucleotid_trans"/>
    <property type="match status" value="1"/>
</dbReference>
<dbReference type="Proteomes" id="UP001515480">
    <property type="component" value="Unassembled WGS sequence"/>
</dbReference>
<comment type="caution">
    <text evidence="2">The sequence shown here is derived from an EMBL/GenBank/DDBJ whole genome shotgun (WGS) entry which is preliminary data.</text>
</comment>
<name>A0AB34JZH9_PRYPA</name>
<evidence type="ECO:0000313" key="3">
    <source>
        <dbReference type="Proteomes" id="UP001515480"/>
    </source>
</evidence>
<keyword evidence="3" id="KW-1185">Reference proteome</keyword>
<accession>A0AB34JZH9</accession>